<dbReference type="OrthoDB" id="1748483at2759"/>
<name>A0A5A7PII9_STRAF</name>
<keyword evidence="1" id="KW-0902">Two-component regulatory system</keyword>
<organism evidence="5 6">
    <name type="scientific">Striga asiatica</name>
    <name type="common">Asiatic witchweed</name>
    <name type="synonym">Buchnera asiatica</name>
    <dbReference type="NCBI Taxonomy" id="4170"/>
    <lineage>
        <taxon>Eukaryota</taxon>
        <taxon>Viridiplantae</taxon>
        <taxon>Streptophyta</taxon>
        <taxon>Embryophyta</taxon>
        <taxon>Tracheophyta</taxon>
        <taxon>Spermatophyta</taxon>
        <taxon>Magnoliopsida</taxon>
        <taxon>eudicotyledons</taxon>
        <taxon>Gunneridae</taxon>
        <taxon>Pentapetalae</taxon>
        <taxon>asterids</taxon>
        <taxon>lamiids</taxon>
        <taxon>Lamiales</taxon>
        <taxon>Orobanchaceae</taxon>
        <taxon>Buchnereae</taxon>
        <taxon>Striga</taxon>
    </lineage>
</organism>
<reference evidence="6" key="1">
    <citation type="journal article" date="2019" name="Curr. Biol.">
        <title>Genome Sequence of Striga asiatica Provides Insight into the Evolution of Plant Parasitism.</title>
        <authorList>
            <person name="Yoshida S."/>
            <person name="Kim S."/>
            <person name="Wafula E.K."/>
            <person name="Tanskanen J."/>
            <person name="Kim Y.M."/>
            <person name="Honaas L."/>
            <person name="Yang Z."/>
            <person name="Spallek T."/>
            <person name="Conn C.E."/>
            <person name="Ichihashi Y."/>
            <person name="Cheong K."/>
            <person name="Cui S."/>
            <person name="Der J.P."/>
            <person name="Gundlach H."/>
            <person name="Jiao Y."/>
            <person name="Hori C."/>
            <person name="Ishida J.K."/>
            <person name="Kasahara H."/>
            <person name="Kiba T."/>
            <person name="Kim M.S."/>
            <person name="Koo N."/>
            <person name="Laohavisit A."/>
            <person name="Lee Y.H."/>
            <person name="Lumba S."/>
            <person name="McCourt P."/>
            <person name="Mortimer J.C."/>
            <person name="Mutuku J.M."/>
            <person name="Nomura T."/>
            <person name="Sasaki-Sekimoto Y."/>
            <person name="Seto Y."/>
            <person name="Wang Y."/>
            <person name="Wakatake T."/>
            <person name="Sakakibara H."/>
            <person name="Demura T."/>
            <person name="Yamaguchi S."/>
            <person name="Yoneyama K."/>
            <person name="Manabe R.I."/>
            <person name="Nelson D.C."/>
            <person name="Schulman A.H."/>
            <person name="Timko M.P."/>
            <person name="dePamphilis C.W."/>
            <person name="Choi D."/>
            <person name="Shirasu K."/>
        </authorList>
    </citation>
    <scope>NUCLEOTIDE SEQUENCE [LARGE SCALE GENOMIC DNA]</scope>
    <source>
        <strain evidence="6">cv. UVA1</strain>
    </source>
</reference>
<proteinExistence type="predicted"/>
<dbReference type="GO" id="GO:0000160">
    <property type="term" value="P:phosphorelay signal transduction system"/>
    <property type="evidence" value="ECO:0007669"/>
    <property type="project" value="UniProtKB-KW"/>
</dbReference>
<feature type="compositionally biased region" description="Polar residues" evidence="4">
    <location>
        <begin position="173"/>
        <end position="186"/>
    </location>
</feature>
<keyword evidence="2" id="KW-0805">Transcription regulation</keyword>
<accession>A0A5A7PII9</accession>
<dbReference type="AlphaFoldDB" id="A0A5A7PII9"/>
<dbReference type="GO" id="GO:0009736">
    <property type="term" value="P:cytokinin-activated signaling pathway"/>
    <property type="evidence" value="ECO:0007669"/>
    <property type="project" value="InterPro"/>
</dbReference>
<dbReference type="PANTHER" id="PTHR43874:SF67">
    <property type="entry name" value="TWO-COMPONENT RESPONSE REGULATOR ARR2"/>
    <property type="match status" value="1"/>
</dbReference>
<dbReference type="InterPro" id="IPR011006">
    <property type="entry name" value="CheY-like_superfamily"/>
</dbReference>
<dbReference type="Proteomes" id="UP000325081">
    <property type="component" value="Unassembled WGS sequence"/>
</dbReference>
<feature type="region of interest" description="Disordered" evidence="4">
    <location>
        <begin position="162"/>
        <end position="186"/>
    </location>
</feature>
<dbReference type="PANTHER" id="PTHR43874">
    <property type="entry name" value="TWO-COMPONENT RESPONSE REGULATOR"/>
    <property type="match status" value="1"/>
</dbReference>
<evidence type="ECO:0000256" key="4">
    <source>
        <dbReference type="SAM" id="MobiDB-lite"/>
    </source>
</evidence>
<keyword evidence="3" id="KW-0804">Transcription</keyword>
<evidence type="ECO:0000256" key="2">
    <source>
        <dbReference type="ARBA" id="ARBA00023015"/>
    </source>
</evidence>
<dbReference type="EMBL" id="BKCP01004627">
    <property type="protein sequence ID" value="GER32685.1"/>
    <property type="molecule type" value="Genomic_DNA"/>
</dbReference>
<gene>
    <name evidence="5" type="ORF">STAS_08768</name>
</gene>
<dbReference type="SUPFAM" id="SSF52172">
    <property type="entry name" value="CheY-like"/>
    <property type="match status" value="1"/>
</dbReference>
<keyword evidence="6" id="KW-1185">Reference proteome</keyword>
<evidence type="ECO:0000256" key="3">
    <source>
        <dbReference type="ARBA" id="ARBA00023163"/>
    </source>
</evidence>
<evidence type="ECO:0000313" key="6">
    <source>
        <dbReference type="Proteomes" id="UP000325081"/>
    </source>
</evidence>
<evidence type="ECO:0000313" key="5">
    <source>
        <dbReference type="EMBL" id="GER32685.1"/>
    </source>
</evidence>
<comment type="caution">
    <text evidence="5">The sequence shown here is derived from an EMBL/GenBank/DDBJ whole genome shotgun (WGS) entry which is preliminary data.</text>
</comment>
<sequence>MAAPIASSSWRLSFACANTKDGFVLLKEVSLRMDIPVWDDSKERLLKGIVNGACDFLIKPVRVKELKNIWQHVVRKKLRKNKNVDNNKIVNHVVGKSHVEMKEASNSNSVCFNENPNNDKRHTHDEVSLKQKKPRVVWSQELHRNFFGVVDQLGVDKIQNAPEKSKREAAGPQQANNTPLLSGVPSFNSTAYNNNYDNQHMNIIRREFPKDPSSVGSISMHVIQNNSSGHGQGQASHQSL</sequence>
<dbReference type="InterPro" id="IPR045279">
    <property type="entry name" value="ARR-like"/>
</dbReference>
<evidence type="ECO:0000256" key="1">
    <source>
        <dbReference type="ARBA" id="ARBA00023012"/>
    </source>
</evidence>
<dbReference type="Gene3D" id="1.10.10.60">
    <property type="entry name" value="Homeodomain-like"/>
    <property type="match status" value="1"/>
</dbReference>
<dbReference type="Gene3D" id="3.40.50.2300">
    <property type="match status" value="1"/>
</dbReference>
<protein>
    <submittedName>
        <fullName evidence="5">Two-component response regulator ARR2</fullName>
    </submittedName>
</protein>